<dbReference type="SUPFAM" id="SSF74650">
    <property type="entry name" value="Galactose mutarotase-like"/>
    <property type="match status" value="1"/>
</dbReference>
<dbReference type="GO" id="GO:0030246">
    <property type="term" value="F:carbohydrate binding"/>
    <property type="evidence" value="ECO:0007669"/>
    <property type="project" value="InterPro"/>
</dbReference>
<dbReference type="EMBL" id="BMMF01000001">
    <property type="protein sequence ID" value="GGK18389.1"/>
    <property type="molecule type" value="Genomic_DNA"/>
</dbReference>
<dbReference type="Gene3D" id="2.70.98.10">
    <property type="match status" value="1"/>
</dbReference>
<evidence type="ECO:0000313" key="2">
    <source>
        <dbReference type="Proteomes" id="UP000600449"/>
    </source>
</evidence>
<dbReference type="Pfam" id="PF01263">
    <property type="entry name" value="Aldose_epim"/>
    <property type="match status" value="1"/>
</dbReference>
<keyword evidence="2" id="KW-1185">Reference proteome</keyword>
<dbReference type="GO" id="GO:0005975">
    <property type="term" value="P:carbohydrate metabolic process"/>
    <property type="evidence" value="ECO:0007669"/>
    <property type="project" value="InterPro"/>
</dbReference>
<dbReference type="InterPro" id="IPR014718">
    <property type="entry name" value="GH-type_carb-bd"/>
</dbReference>
<dbReference type="GO" id="GO:0016853">
    <property type="term" value="F:isomerase activity"/>
    <property type="evidence" value="ECO:0007669"/>
    <property type="project" value="InterPro"/>
</dbReference>
<accession>A0A917V1U5</accession>
<dbReference type="CDD" id="cd09021">
    <property type="entry name" value="Aldose_epim_Ec_YphB"/>
    <property type="match status" value="1"/>
</dbReference>
<comment type="caution">
    <text evidence="1">The sequence shown here is derived from an EMBL/GenBank/DDBJ whole genome shotgun (WGS) entry which is preliminary data.</text>
</comment>
<gene>
    <name evidence="1" type="ORF">GCM10011322_01380</name>
</gene>
<dbReference type="Proteomes" id="UP000600449">
    <property type="component" value="Unassembled WGS sequence"/>
</dbReference>
<evidence type="ECO:0000313" key="1">
    <source>
        <dbReference type="EMBL" id="GGK18389.1"/>
    </source>
</evidence>
<dbReference type="AlphaFoldDB" id="A0A917V1U5"/>
<sequence length="299" mass="32741">MTDILTLTNGELALDLAPEIGGAITGFRVGDVAVMRETTPEMLASADATQTASFPLVPFSGRIDRARFAFCGEEHRLVPNFGESPHYLHGFGWRSAWAVGPRSENAVTLVLDHDAQGDAAGSWPFRMRAELTYALEPHSLVMTLAVENRDARPMPCGLGFHPYFPRRPGTTLRFRATNVWISDEREIPVRREAPTGDFDFSAAKEVASVTLDNAFSGFGGRADIVFPDLRLALAISADAAFTHCVVFVPPGKDFFCVEPVSHMPDAINRMPEVKDHGLRILAPNERIVASARIAVERLP</sequence>
<dbReference type="RefSeq" id="WP_188908427.1">
    <property type="nucleotide sequence ID" value="NZ_BMMF01000001.1"/>
</dbReference>
<proteinExistence type="predicted"/>
<dbReference type="InterPro" id="IPR011013">
    <property type="entry name" value="Gal_mutarotase_sf_dom"/>
</dbReference>
<protein>
    <submittedName>
        <fullName evidence="1">Aldose 1-epimerase</fullName>
    </submittedName>
</protein>
<organism evidence="1 2">
    <name type="scientific">Salinarimonas ramus</name>
    <dbReference type="NCBI Taxonomy" id="690164"/>
    <lineage>
        <taxon>Bacteria</taxon>
        <taxon>Pseudomonadati</taxon>
        <taxon>Pseudomonadota</taxon>
        <taxon>Alphaproteobacteria</taxon>
        <taxon>Hyphomicrobiales</taxon>
        <taxon>Salinarimonadaceae</taxon>
        <taxon>Salinarimonas</taxon>
    </lineage>
</organism>
<reference evidence="1 2" key="1">
    <citation type="journal article" date="2014" name="Int. J. Syst. Evol. Microbiol.">
        <title>Complete genome sequence of Corynebacterium casei LMG S-19264T (=DSM 44701T), isolated from a smear-ripened cheese.</title>
        <authorList>
            <consortium name="US DOE Joint Genome Institute (JGI-PGF)"/>
            <person name="Walter F."/>
            <person name="Albersmeier A."/>
            <person name="Kalinowski J."/>
            <person name="Ruckert C."/>
        </authorList>
    </citation>
    <scope>NUCLEOTIDE SEQUENCE [LARGE SCALE GENOMIC DNA]</scope>
    <source>
        <strain evidence="1 2">CGMCC 1.9161</strain>
    </source>
</reference>
<name>A0A917V1U5_9HYPH</name>
<dbReference type="InterPro" id="IPR008183">
    <property type="entry name" value="Aldose_1/G6P_1-epimerase"/>
</dbReference>